<dbReference type="STRING" id="500633.CLOHIR_00560"/>
<evidence type="ECO:0000256" key="5">
    <source>
        <dbReference type="ARBA" id="ARBA00023163"/>
    </source>
</evidence>
<dbReference type="InterPro" id="IPR013196">
    <property type="entry name" value="HTH_11"/>
</dbReference>
<dbReference type="GO" id="GO:0009401">
    <property type="term" value="P:phosphoenolpyruvate-dependent sugar phosphotransferase system"/>
    <property type="evidence" value="ECO:0007669"/>
    <property type="project" value="InterPro"/>
</dbReference>
<feature type="domain" description="PRD" evidence="8">
    <location>
        <begin position="286"/>
        <end position="393"/>
    </location>
</feature>
<dbReference type="Pfam" id="PF00874">
    <property type="entry name" value="PRD"/>
    <property type="match status" value="1"/>
</dbReference>
<dbReference type="RefSeq" id="WP_006439489.1">
    <property type="nucleotide sequence ID" value="NZ_DS995355.1"/>
</dbReference>
<dbReference type="HOGENOM" id="CLU_013442_1_1_9"/>
<dbReference type="InterPro" id="IPR011608">
    <property type="entry name" value="PRD"/>
</dbReference>
<dbReference type="InterPro" id="IPR002178">
    <property type="entry name" value="PTS_EIIA_type-2_dom"/>
</dbReference>
<keyword evidence="5" id="KW-0804">Transcription</keyword>
<organism evidence="9 10">
    <name type="scientific">Peptacetobacter hiranonis (strain DSM 13275 / JCM 10541 / KCTC 15199 / TO-931)</name>
    <name type="common">Clostridium hiranonis</name>
    <dbReference type="NCBI Taxonomy" id="500633"/>
    <lineage>
        <taxon>Bacteria</taxon>
        <taxon>Bacillati</taxon>
        <taxon>Bacillota</taxon>
        <taxon>Clostridia</taxon>
        <taxon>Peptostreptococcales</taxon>
        <taxon>Peptostreptococcaceae</taxon>
        <taxon>Peptacetobacter</taxon>
    </lineage>
</organism>
<evidence type="ECO:0000259" key="6">
    <source>
        <dbReference type="PROSITE" id="PS51094"/>
    </source>
</evidence>
<dbReference type="SUPFAM" id="SSF46785">
    <property type="entry name" value="Winged helix' DNA-binding domain"/>
    <property type="match status" value="1"/>
</dbReference>
<proteinExistence type="predicted"/>
<dbReference type="InterPro" id="IPR050661">
    <property type="entry name" value="BglG_antiterminators"/>
</dbReference>
<evidence type="ECO:0000259" key="8">
    <source>
        <dbReference type="PROSITE" id="PS51372"/>
    </source>
</evidence>
<evidence type="ECO:0000256" key="1">
    <source>
        <dbReference type="ARBA" id="ARBA00022679"/>
    </source>
</evidence>
<evidence type="ECO:0000313" key="10">
    <source>
        <dbReference type="Proteomes" id="UP000003178"/>
    </source>
</evidence>
<feature type="domain" description="PTS EIIB type-2" evidence="7">
    <location>
        <begin position="397"/>
        <end position="487"/>
    </location>
</feature>
<keyword evidence="2" id="KW-0677">Repeat</keyword>
<protein>
    <submittedName>
        <fullName evidence="9">PRD domain protein</fullName>
    </submittedName>
</protein>
<dbReference type="OrthoDB" id="3175596at2"/>
<dbReference type="Gene3D" id="1.10.10.10">
    <property type="entry name" value="Winged helix-like DNA-binding domain superfamily/Winged helix DNA-binding domain"/>
    <property type="match status" value="1"/>
</dbReference>
<dbReference type="PROSITE" id="PS51094">
    <property type="entry name" value="PTS_EIIA_TYPE_2"/>
    <property type="match status" value="1"/>
</dbReference>
<dbReference type="InterPro" id="IPR036095">
    <property type="entry name" value="PTS_EIIB-like_sf"/>
</dbReference>
<dbReference type="GO" id="GO:0006355">
    <property type="term" value="P:regulation of DNA-templated transcription"/>
    <property type="evidence" value="ECO:0007669"/>
    <property type="project" value="InterPro"/>
</dbReference>
<keyword evidence="10" id="KW-1185">Reference proteome</keyword>
<dbReference type="Gene3D" id="1.10.1790.10">
    <property type="entry name" value="PRD domain"/>
    <property type="match status" value="1"/>
</dbReference>
<dbReference type="InterPro" id="IPR036390">
    <property type="entry name" value="WH_DNA-bd_sf"/>
</dbReference>
<dbReference type="EMBL" id="ABWP01000020">
    <property type="protein sequence ID" value="EEA85811.1"/>
    <property type="molecule type" value="Genomic_DNA"/>
</dbReference>
<dbReference type="PROSITE" id="PS51099">
    <property type="entry name" value="PTS_EIIB_TYPE_2"/>
    <property type="match status" value="1"/>
</dbReference>
<dbReference type="Proteomes" id="UP000003178">
    <property type="component" value="Unassembled WGS sequence"/>
</dbReference>
<evidence type="ECO:0000256" key="2">
    <source>
        <dbReference type="ARBA" id="ARBA00022737"/>
    </source>
</evidence>
<dbReference type="InterPro" id="IPR016152">
    <property type="entry name" value="PTrfase/Anion_transptr"/>
</dbReference>
<name>B6FXG1_PEPHT</name>
<evidence type="ECO:0000259" key="7">
    <source>
        <dbReference type="PROSITE" id="PS51099"/>
    </source>
</evidence>
<dbReference type="CDD" id="cd05568">
    <property type="entry name" value="PTS_IIB_bgl_like"/>
    <property type="match status" value="1"/>
</dbReference>
<dbReference type="PROSITE" id="PS51372">
    <property type="entry name" value="PRD_2"/>
    <property type="match status" value="1"/>
</dbReference>
<sequence length="641" mass="74434">MITLNERQNSILKYLYNKKDYTTINEISKEFKVSVRTIRYDLDNIEYMLKDNDKISLVRTPRYGIKLEFKGKRDILTFSSIFDCVEINSPEDRVIFIAINLLIGNSKVEELANMLSISKNTVVSDLKKAKEILNNLRINVISKAYVGTCIEGDEEDVRYAFINLYYKISNADNYKLLKMIIDDFDSVKNDIEERIHKVENKLSLEYSDTSFKELIIIIMYCFMRMGEYSNFNYSEEYIHEKEQEEEFEAIQYAFADKTEDKKEICYLMKWFKSAKVMSFINDKSDVKMDGNKYLAMRIIEDMEKYTGIDYSNDFDFVNSVVMHFSVAMYRMQNNFKIENPLKEDIKMRLGIIYQITEDVMKKYESEIGVEFPDDEVSYMAMHFGAAFERKTQEIFDTKALIVCNSGLATAGLLSARMEVMLPQIQVEGVCRLNNLEEELKNKDVDIIISTVPIRNTDIEYVEVNPMLNIDDVLKLKKLAFNNVYEKSSEYLVSKYKGDKVSSVAEIIKKSNAAFLYDADNWRDTIAEASKPLIKSGAIKEEYVDDMIKAIEDLGTYMVFIPEIAFVHASNKNVVNNAVSMLTLKNEIYFGDNSEVRIKSIVVLANKDENKNLIELINILTKNNNAEKFKNAEKYFDLKIMV</sequence>
<dbReference type="Pfam" id="PF00359">
    <property type="entry name" value="PTS_EIIA_2"/>
    <property type="match status" value="1"/>
</dbReference>
<dbReference type="eggNOG" id="COG3711">
    <property type="taxonomic scope" value="Bacteria"/>
</dbReference>
<dbReference type="PANTHER" id="PTHR30185">
    <property type="entry name" value="CRYPTIC BETA-GLUCOSIDE BGL OPERON ANTITERMINATOR"/>
    <property type="match status" value="1"/>
</dbReference>
<evidence type="ECO:0000256" key="4">
    <source>
        <dbReference type="ARBA" id="ARBA00023159"/>
    </source>
</evidence>
<evidence type="ECO:0000256" key="3">
    <source>
        <dbReference type="ARBA" id="ARBA00023015"/>
    </source>
</evidence>
<dbReference type="Gene3D" id="3.40.50.2300">
    <property type="match status" value="1"/>
</dbReference>
<keyword evidence="3" id="KW-0805">Transcription regulation</keyword>
<dbReference type="SUPFAM" id="SSF52794">
    <property type="entry name" value="PTS system IIB component-like"/>
    <property type="match status" value="1"/>
</dbReference>
<evidence type="ECO:0000313" key="9">
    <source>
        <dbReference type="EMBL" id="EEA85811.1"/>
    </source>
</evidence>
<keyword evidence="4" id="KW-0010">Activator</keyword>
<dbReference type="InterPro" id="IPR036388">
    <property type="entry name" value="WH-like_DNA-bd_sf"/>
</dbReference>
<dbReference type="eggNOG" id="COG1762">
    <property type="taxonomic scope" value="Bacteria"/>
</dbReference>
<gene>
    <name evidence="9" type="ORF">CLOHIR_00560</name>
</gene>
<reference evidence="9 10" key="2">
    <citation type="submission" date="2008-10" db="EMBL/GenBank/DDBJ databases">
        <title>Draft genome sequence of Clostridium hiranonis (DSM 13275).</title>
        <authorList>
            <person name="Sudarsanam P."/>
            <person name="Ley R."/>
            <person name="Guruge J."/>
            <person name="Turnbaugh P.J."/>
            <person name="Mahowald M."/>
            <person name="Liep D."/>
            <person name="Gordon J."/>
        </authorList>
    </citation>
    <scope>NUCLEOTIDE SEQUENCE [LARGE SCALE GENOMIC DNA]</scope>
    <source>
        <strain evidence="9 10">DSM 13275</strain>
    </source>
</reference>
<dbReference type="InterPro" id="IPR013011">
    <property type="entry name" value="PTS_EIIB_2"/>
</dbReference>
<dbReference type="Pfam" id="PF08279">
    <property type="entry name" value="HTH_11"/>
    <property type="match status" value="1"/>
</dbReference>
<dbReference type="AlphaFoldDB" id="B6FXG1"/>
<dbReference type="SUPFAM" id="SSF63520">
    <property type="entry name" value="PTS-regulatory domain, PRD"/>
    <property type="match status" value="1"/>
</dbReference>
<comment type="caution">
    <text evidence="9">The sequence shown here is derived from an EMBL/GenBank/DDBJ whole genome shotgun (WGS) entry which is preliminary data.</text>
</comment>
<dbReference type="SUPFAM" id="SSF55804">
    <property type="entry name" value="Phoshotransferase/anion transport protein"/>
    <property type="match status" value="1"/>
</dbReference>
<keyword evidence="1" id="KW-0808">Transferase</keyword>
<feature type="domain" description="PTS EIIA type-2" evidence="6">
    <location>
        <begin position="505"/>
        <end position="641"/>
    </location>
</feature>
<dbReference type="Pfam" id="PF05043">
    <property type="entry name" value="Mga"/>
    <property type="match status" value="1"/>
</dbReference>
<accession>B6FXG1</accession>
<dbReference type="InterPro" id="IPR036634">
    <property type="entry name" value="PRD_sf"/>
</dbReference>
<dbReference type="PANTHER" id="PTHR30185:SF18">
    <property type="entry name" value="TRANSCRIPTIONAL REGULATOR MTLR"/>
    <property type="match status" value="1"/>
</dbReference>
<dbReference type="Gene3D" id="3.40.930.10">
    <property type="entry name" value="Mannitol-specific EII, Chain A"/>
    <property type="match status" value="1"/>
</dbReference>
<reference evidence="9 10" key="1">
    <citation type="submission" date="2008-09" db="EMBL/GenBank/DDBJ databases">
        <authorList>
            <person name="Fulton L."/>
            <person name="Clifton S."/>
            <person name="Fulton B."/>
            <person name="Xu J."/>
            <person name="Minx P."/>
            <person name="Pepin K.H."/>
            <person name="Johnson M."/>
            <person name="Thiruvilangam P."/>
            <person name="Bhonagiri V."/>
            <person name="Nash W.E."/>
            <person name="Mardis E.R."/>
            <person name="Wilson R.K."/>
        </authorList>
    </citation>
    <scope>NUCLEOTIDE SEQUENCE [LARGE SCALE GENOMIC DNA]</scope>
    <source>
        <strain evidence="9 10">DSM 13275</strain>
    </source>
</reference>
<dbReference type="InterPro" id="IPR007737">
    <property type="entry name" value="Mga_HTH"/>
</dbReference>
<dbReference type="GO" id="GO:0008982">
    <property type="term" value="F:protein-N(PI)-phosphohistidine-sugar phosphotransferase activity"/>
    <property type="evidence" value="ECO:0007669"/>
    <property type="project" value="InterPro"/>
</dbReference>